<dbReference type="InterPro" id="IPR036388">
    <property type="entry name" value="WH-like_DNA-bd_sf"/>
</dbReference>
<organism evidence="5 6">
    <name type="scientific">Albidiferax ferrireducens (strain ATCC BAA-621 / DSM 15236 / T118)</name>
    <name type="common">Rhodoferax ferrireducens</name>
    <dbReference type="NCBI Taxonomy" id="338969"/>
    <lineage>
        <taxon>Bacteria</taxon>
        <taxon>Pseudomonadati</taxon>
        <taxon>Pseudomonadota</taxon>
        <taxon>Betaproteobacteria</taxon>
        <taxon>Burkholderiales</taxon>
        <taxon>Comamonadaceae</taxon>
        <taxon>Rhodoferax</taxon>
    </lineage>
</organism>
<dbReference type="SMART" id="SM00345">
    <property type="entry name" value="HTH_GNTR"/>
    <property type="match status" value="1"/>
</dbReference>
<evidence type="ECO:0000259" key="4">
    <source>
        <dbReference type="PROSITE" id="PS50949"/>
    </source>
</evidence>
<dbReference type="InterPro" id="IPR011711">
    <property type="entry name" value="GntR_C"/>
</dbReference>
<evidence type="ECO:0000256" key="3">
    <source>
        <dbReference type="ARBA" id="ARBA00023163"/>
    </source>
</evidence>
<keyword evidence="3" id="KW-0804">Transcription</keyword>
<evidence type="ECO:0000256" key="1">
    <source>
        <dbReference type="ARBA" id="ARBA00023015"/>
    </source>
</evidence>
<accession>Q21XY2</accession>
<keyword evidence="6" id="KW-1185">Reference proteome</keyword>
<dbReference type="Gene3D" id="1.10.10.10">
    <property type="entry name" value="Winged helix-like DNA-binding domain superfamily/Winged helix DNA-binding domain"/>
    <property type="match status" value="1"/>
</dbReference>
<dbReference type="InterPro" id="IPR000524">
    <property type="entry name" value="Tscrpt_reg_HTH_GntR"/>
</dbReference>
<name>Q21XY2_ALBFT</name>
<dbReference type="SUPFAM" id="SSF46785">
    <property type="entry name" value="Winged helix' DNA-binding domain"/>
    <property type="match status" value="1"/>
</dbReference>
<evidence type="ECO:0000256" key="2">
    <source>
        <dbReference type="ARBA" id="ARBA00023125"/>
    </source>
</evidence>
<dbReference type="AlphaFoldDB" id="Q21XY2"/>
<protein>
    <submittedName>
        <fullName evidence="5">Transcriptional regulator, GntR family</fullName>
    </submittedName>
</protein>
<dbReference type="SUPFAM" id="SSF48008">
    <property type="entry name" value="GntR ligand-binding domain-like"/>
    <property type="match status" value="1"/>
</dbReference>
<dbReference type="HOGENOM" id="CLU_017584_9_1_4"/>
<dbReference type="GO" id="GO:0003677">
    <property type="term" value="F:DNA binding"/>
    <property type="evidence" value="ECO:0007669"/>
    <property type="project" value="UniProtKB-KW"/>
</dbReference>
<dbReference type="PRINTS" id="PR00035">
    <property type="entry name" value="HTHGNTR"/>
</dbReference>
<dbReference type="Proteomes" id="UP000008332">
    <property type="component" value="Chromosome"/>
</dbReference>
<sequence>MIDPLERPSSLVERVVHKLQTEIQSGVYPANMRLPAEQTLADNFKVSRPVIREAIARLKVDQILVTRKGSGAYVSDNPVGNAYRLADSSQAGGGRDINFQHVFELRYWAECAAAELAALRRTPNDLLAMRCALDDMDHSANDFAAAGVADLAFHRAIAIATCNPYFSGFVDFLAHQLLETRRLAWENSAQRAVGPSPAQQEHRLILAAIVAADPNAAREAARAHLLAAAKRLGLTLSFNYSVSTIYPLADAAHGTR</sequence>
<proteinExistence type="predicted"/>
<dbReference type="EMBL" id="CP000267">
    <property type="protein sequence ID" value="ABD69371.1"/>
    <property type="molecule type" value="Genomic_DNA"/>
</dbReference>
<dbReference type="SMART" id="SM00895">
    <property type="entry name" value="FCD"/>
    <property type="match status" value="1"/>
</dbReference>
<dbReference type="STRING" id="338969.Rfer_1641"/>
<dbReference type="OrthoDB" id="1040417at2"/>
<evidence type="ECO:0000313" key="5">
    <source>
        <dbReference type="EMBL" id="ABD69371.1"/>
    </source>
</evidence>
<dbReference type="PROSITE" id="PS50949">
    <property type="entry name" value="HTH_GNTR"/>
    <property type="match status" value="1"/>
</dbReference>
<dbReference type="InterPro" id="IPR036390">
    <property type="entry name" value="WH_DNA-bd_sf"/>
</dbReference>
<dbReference type="KEGG" id="rfr:Rfer_1641"/>
<dbReference type="PANTHER" id="PTHR43537:SF44">
    <property type="entry name" value="GNTR FAMILY REGULATORY PROTEIN"/>
    <property type="match status" value="1"/>
</dbReference>
<dbReference type="Gene3D" id="1.20.120.530">
    <property type="entry name" value="GntR ligand-binding domain-like"/>
    <property type="match status" value="1"/>
</dbReference>
<feature type="domain" description="HTH gntR-type" evidence="4">
    <location>
        <begin position="9"/>
        <end position="77"/>
    </location>
</feature>
<dbReference type="PANTHER" id="PTHR43537">
    <property type="entry name" value="TRANSCRIPTIONAL REGULATOR, GNTR FAMILY"/>
    <property type="match status" value="1"/>
</dbReference>
<dbReference type="RefSeq" id="WP_011463939.1">
    <property type="nucleotide sequence ID" value="NC_007908.1"/>
</dbReference>
<dbReference type="InterPro" id="IPR008920">
    <property type="entry name" value="TF_FadR/GntR_C"/>
</dbReference>
<dbReference type="eggNOG" id="COG2186">
    <property type="taxonomic scope" value="Bacteria"/>
</dbReference>
<gene>
    <name evidence="5" type="ordered locus">Rfer_1641</name>
</gene>
<dbReference type="CDD" id="cd07377">
    <property type="entry name" value="WHTH_GntR"/>
    <property type="match status" value="1"/>
</dbReference>
<dbReference type="Pfam" id="PF07729">
    <property type="entry name" value="FCD"/>
    <property type="match status" value="1"/>
</dbReference>
<evidence type="ECO:0000313" key="6">
    <source>
        <dbReference type="Proteomes" id="UP000008332"/>
    </source>
</evidence>
<reference evidence="6" key="1">
    <citation type="submission" date="2006-02" db="EMBL/GenBank/DDBJ databases">
        <title>Complete sequence of chromosome of Rhodoferax ferrireducens DSM 15236.</title>
        <authorList>
            <person name="Copeland A."/>
            <person name="Lucas S."/>
            <person name="Lapidus A."/>
            <person name="Barry K."/>
            <person name="Detter J.C."/>
            <person name="Glavina del Rio T."/>
            <person name="Hammon N."/>
            <person name="Israni S."/>
            <person name="Pitluck S."/>
            <person name="Brettin T."/>
            <person name="Bruce D."/>
            <person name="Han C."/>
            <person name="Tapia R."/>
            <person name="Gilna P."/>
            <person name="Kiss H."/>
            <person name="Schmutz J."/>
            <person name="Larimer F."/>
            <person name="Land M."/>
            <person name="Kyrpides N."/>
            <person name="Ivanova N."/>
            <person name="Richardson P."/>
        </authorList>
    </citation>
    <scope>NUCLEOTIDE SEQUENCE [LARGE SCALE GENOMIC DNA]</scope>
    <source>
        <strain evidence="6">ATCC BAA-621 / DSM 15236 / T118</strain>
    </source>
</reference>
<dbReference type="Pfam" id="PF00392">
    <property type="entry name" value="GntR"/>
    <property type="match status" value="1"/>
</dbReference>
<dbReference type="GO" id="GO:0003700">
    <property type="term" value="F:DNA-binding transcription factor activity"/>
    <property type="evidence" value="ECO:0007669"/>
    <property type="project" value="InterPro"/>
</dbReference>
<keyword evidence="2" id="KW-0238">DNA-binding</keyword>
<keyword evidence="1" id="KW-0805">Transcription regulation</keyword>